<dbReference type="AlphaFoldDB" id="A0A8D5G784"/>
<evidence type="ECO:0000313" key="3">
    <source>
        <dbReference type="Proteomes" id="UP000826722"/>
    </source>
</evidence>
<keyword evidence="1" id="KW-0732">Signal</keyword>
<keyword evidence="3" id="KW-1185">Reference proteome</keyword>
<protein>
    <submittedName>
        <fullName evidence="2">Uncharacterized protein</fullName>
    </submittedName>
</protein>
<name>A0A8D5G784_9PROT</name>
<feature type="chain" id="PRO_5034666865" evidence="1">
    <location>
        <begin position="23"/>
        <end position="76"/>
    </location>
</feature>
<dbReference type="EMBL" id="AP024110">
    <property type="protein sequence ID" value="BCM24516.1"/>
    <property type="molecule type" value="Genomic_DNA"/>
</dbReference>
<dbReference type="KEGG" id="mpau:ZMTM_07750"/>
<dbReference type="Proteomes" id="UP000826722">
    <property type="component" value="Chromosome"/>
</dbReference>
<organism evidence="2 3">
    <name type="scientific">Methyloradius palustris</name>
    <dbReference type="NCBI Taxonomy" id="2778876"/>
    <lineage>
        <taxon>Bacteria</taxon>
        <taxon>Pseudomonadati</taxon>
        <taxon>Pseudomonadota</taxon>
        <taxon>Betaproteobacteria</taxon>
        <taxon>Nitrosomonadales</taxon>
        <taxon>Methylophilaceae</taxon>
        <taxon>Methyloradius</taxon>
    </lineage>
</organism>
<gene>
    <name evidence="2" type="ORF">ZMTM_07750</name>
</gene>
<sequence>MQKTIRSIIFATLFTLPPALHAVEMASDEPVAKVNLVESEDERCVANDGKMISLQADKLTQTLVVWVDGLIGGLWV</sequence>
<evidence type="ECO:0000256" key="1">
    <source>
        <dbReference type="SAM" id="SignalP"/>
    </source>
</evidence>
<dbReference type="RefSeq" id="WP_221765040.1">
    <property type="nucleotide sequence ID" value="NZ_AP024110.1"/>
</dbReference>
<feature type="signal peptide" evidence="1">
    <location>
        <begin position="1"/>
        <end position="22"/>
    </location>
</feature>
<accession>A0A8D5G784</accession>
<proteinExistence type="predicted"/>
<evidence type="ECO:0000313" key="2">
    <source>
        <dbReference type="EMBL" id="BCM24516.1"/>
    </source>
</evidence>
<reference evidence="2" key="1">
    <citation type="journal article" date="2021" name="Arch. Microbiol.">
        <title>Methyloradius palustris gen. nov., sp. nov., a methanol-oxidizing bacterium isolated from snow.</title>
        <authorList>
            <person name="Miyadera T."/>
            <person name="Kojima H."/>
            <person name="Fukui M."/>
        </authorList>
    </citation>
    <scope>NUCLEOTIDE SEQUENCE</scope>
    <source>
        <strain evidence="2">Zm11</strain>
    </source>
</reference>